<evidence type="ECO:0000256" key="2">
    <source>
        <dbReference type="SAM" id="Phobius"/>
    </source>
</evidence>
<feature type="compositionally biased region" description="Low complexity" evidence="1">
    <location>
        <begin position="144"/>
        <end position="160"/>
    </location>
</feature>
<proteinExistence type="predicted"/>
<reference evidence="4 5" key="1">
    <citation type="submission" date="2023-03" db="EMBL/GenBank/DDBJ databases">
        <title>Complete genome of Arcanobacterium canis strain DSM 25104 isolated in 2010 from a canine otitis externa in Germany.</title>
        <authorList>
            <person name="Borowiak M."/>
            <person name="Kreitlow A."/>
            <person name="Malorny B."/>
            <person name="Laemmler C."/>
            <person name="Prenger-Berninghoff E."/>
            <person name="Ploetz M."/>
            <person name="Abdulmawjood A."/>
        </authorList>
    </citation>
    <scope>NUCLEOTIDE SEQUENCE [LARGE SCALE GENOMIC DNA]</scope>
    <source>
        <strain evidence="4 5">DSM 25104</strain>
    </source>
</reference>
<dbReference type="Proteomes" id="UP001215216">
    <property type="component" value="Chromosome"/>
</dbReference>
<name>A0ABY8FXS3_9ACTO</name>
<accession>A0ABY8FXS3</accession>
<dbReference type="RefSeq" id="WP_278012567.1">
    <property type="nucleotide sequence ID" value="NZ_CP121208.1"/>
</dbReference>
<evidence type="ECO:0000313" key="5">
    <source>
        <dbReference type="Proteomes" id="UP001215216"/>
    </source>
</evidence>
<dbReference type="EMBL" id="CP121208">
    <property type="protein sequence ID" value="WFM83142.1"/>
    <property type="molecule type" value="Genomic_DNA"/>
</dbReference>
<feature type="domain" description="Phage shock protein PspC N-terminal" evidence="3">
    <location>
        <begin position="12"/>
        <end position="65"/>
    </location>
</feature>
<keyword evidence="2" id="KW-1133">Transmembrane helix</keyword>
<keyword evidence="5" id="KW-1185">Reference proteome</keyword>
<gene>
    <name evidence="4" type="ORF">P7079_07035</name>
</gene>
<keyword evidence="2" id="KW-0472">Membrane</keyword>
<feature type="transmembrane region" description="Helical" evidence="2">
    <location>
        <begin position="112"/>
        <end position="132"/>
    </location>
</feature>
<feature type="transmembrane region" description="Helical" evidence="2">
    <location>
        <begin position="229"/>
        <end position="252"/>
    </location>
</feature>
<sequence length="445" mass="46857">MNIFTSMRKSPLRRTPDGYLGGVCAGLAHRWNVAPIVVRIGAVILASLAGLGLIAYALAWLFLPKVTSEEIEFESAVGGDFSGPFILSVGLLALGLWMFVDRPFFVPFRVGSGFATVLVIVVLGIAVAMWAMRRHGKDLPTPPATAEAAPTAAAQPEQETVLTEQIEQAPTGPDDVVSSYRESPSTASEGRKTRQRKASPAVSASYILVSFALAALAAAIVLLVMGPTLAAATVAAGAGAIITGGAVMIAGITGRRGTWLTLVSVVASLALLPMVMLAGFLPQRVVTAPHVSLFSTSWAPNDVSIVTDRTYHARDLSDGDELSAGVGHMHITVDPKDPVIFELHTVGEIQVPESGAWQAANGDLASVSMSHTSHVIDPQRGRRSATSGNLTFAPRNRLAMAITYSTPAAVEHPDQARKVKVELGFGQIDLEEKADSTPSLANEKK</sequence>
<organism evidence="4 5">
    <name type="scientific">Arcanobacterium canis</name>
    <dbReference type="NCBI Taxonomy" id="999183"/>
    <lineage>
        <taxon>Bacteria</taxon>
        <taxon>Bacillati</taxon>
        <taxon>Actinomycetota</taxon>
        <taxon>Actinomycetes</taxon>
        <taxon>Actinomycetales</taxon>
        <taxon>Actinomycetaceae</taxon>
        <taxon>Arcanobacterium</taxon>
    </lineage>
</organism>
<dbReference type="Pfam" id="PF04024">
    <property type="entry name" value="PspC"/>
    <property type="match status" value="1"/>
</dbReference>
<feature type="transmembrane region" description="Helical" evidence="2">
    <location>
        <begin position="201"/>
        <end position="223"/>
    </location>
</feature>
<evidence type="ECO:0000313" key="4">
    <source>
        <dbReference type="EMBL" id="WFM83142.1"/>
    </source>
</evidence>
<feature type="transmembrane region" description="Helical" evidence="2">
    <location>
        <begin position="36"/>
        <end position="63"/>
    </location>
</feature>
<evidence type="ECO:0000256" key="1">
    <source>
        <dbReference type="SAM" id="MobiDB-lite"/>
    </source>
</evidence>
<feature type="transmembrane region" description="Helical" evidence="2">
    <location>
        <begin position="259"/>
        <end position="281"/>
    </location>
</feature>
<evidence type="ECO:0000259" key="3">
    <source>
        <dbReference type="Pfam" id="PF04024"/>
    </source>
</evidence>
<protein>
    <submittedName>
        <fullName evidence="4">PspC domain-containing protein</fullName>
    </submittedName>
</protein>
<dbReference type="InterPro" id="IPR007168">
    <property type="entry name" value="Phageshock_PspC_N"/>
</dbReference>
<keyword evidence="2" id="KW-0812">Transmembrane</keyword>
<feature type="region of interest" description="Disordered" evidence="1">
    <location>
        <begin position="140"/>
        <end position="196"/>
    </location>
</feature>